<dbReference type="InterPro" id="IPR050482">
    <property type="entry name" value="Sensor_HK_TwoCompSys"/>
</dbReference>
<dbReference type="AlphaFoldDB" id="A0A1M6TK01"/>
<keyword evidence="4 7" id="KW-0418">Kinase</keyword>
<keyword evidence="8" id="KW-1185">Reference proteome</keyword>
<feature type="transmembrane region" description="Helical" evidence="6">
    <location>
        <begin position="27"/>
        <end position="50"/>
    </location>
</feature>
<dbReference type="InterPro" id="IPR036890">
    <property type="entry name" value="HATPase_C_sf"/>
</dbReference>
<evidence type="ECO:0000256" key="1">
    <source>
        <dbReference type="ARBA" id="ARBA00000085"/>
    </source>
</evidence>
<dbReference type="SUPFAM" id="SSF55874">
    <property type="entry name" value="ATPase domain of HSP90 chaperone/DNA topoisomerase II/histidine kinase"/>
    <property type="match status" value="1"/>
</dbReference>
<proteinExistence type="predicted"/>
<dbReference type="GO" id="GO:0004673">
    <property type="term" value="F:protein histidine kinase activity"/>
    <property type="evidence" value="ECO:0007669"/>
    <property type="project" value="UniProtKB-EC"/>
</dbReference>
<dbReference type="EC" id="2.7.13.3" evidence="2"/>
<feature type="transmembrane region" description="Helical" evidence="6">
    <location>
        <begin position="129"/>
        <end position="146"/>
    </location>
</feature>
<dbReference type="RefSeq" id="WP_072999336.1">
    <property type="nucleotide sequence ID" value="NZ_FRAM01000003.1"/>
</dbReference>
<feature type="transmembrane region" description="Helical" evidence="6">
    <location>
        <begin position="56"/>
        <end position="74"/>
    </location>
</feature>
<evidence type="ECO:0000256" key="5">
    <source>
        <dbReference type="ARBA" id="ARBA00023012"/>
    </source>
</evidence>
<sequence length="420" mass="48407">MIIERLINWFLPSGVRESKDHPRYHELFTIASTIFMGTAATCIFPILLIWYDMGEYLWMFYLNATGNLITLFGIKYTGHYRFFNIVSGILTYFIIYYWLKDSGLIYSTNICIVHMFLLGGILADKKWGWLAIISNIIYLSFIYYLTVSNEDYKVLSMLLGSPLYALFMHCLITAFLGSFLAYSLSSNETSRKKIIALRDQKINLLDEAVRQRTEQLNSMRQSIAADFHDQTGNMLAAINRQATVLQLRFQDNPEILPLIESIITNSNGLYASSKDFLWNLNNDSDNPGTLFEYLKSYGQSFYNQFDVDFSSSISGKHQHLQQLNSFAALNLIFIFKEVMNNVIKHSGATEVLMEMIYHEELVTYILRDNGIWKDADDDVEHYGLKNIERRAERSSFLYQLKKSDQGTSISIGLPVTVKLL</sequence>
<feature type="transmembrane region" description="Helical" evidence="6">
    <location>
        <begin position="81"/>
        <end position="99"/>
    </location>
</feature>
<dbReference type="PANTHER" id="PTHR24421">
    <property type="entry name" value="NITRATE/NITRITE SENSOR PROTEIN NARX-RELATED"/>
    <property type="match status" value="1"/>
</dbReference>
<dbReference type="GO" id="GO:0000160">
    <property type="term" value="P:phosphorelay signal transduction system"/>
    <property type="evidence" value="ECO:0007669"/>
    <property type="project" value="UniProtKB-KW"/>
</dbReference>
<dbReference type="EMBL" id="FRAM01000003">
    <property type="protein sequence ID" value="SHK57098.1"/>
    <property type="molecule type" value="Genomic_DNA"/>
</dbReference>
<evidence type="ECO:0000256" key="4">
    <source>
        <dbReference type="ARBA" id="ARBA00022777"/>
    </source>
</evidence>
<evidence type="ECO:0000313" key="8">
    <source>
        <dbReference type="Proteomes" id="UP000184498"/>
    </source>
</evidence>
<evidence type="ECO:0000256" key="6">
    <source>
        <dbReference type="SAM" id="Phobius"/>
    </source>
</evidence>
<organism evidence="7 8">
    <name type="scientific">Epilithonimonas mollis</name>
    <dbReference type="NCBI Taxonomy" id="216903"/>
    <lineage>
        <taxon>Bacteria</taxon>
        <taxon>Pseudomonadati</taxon>
        <taxon>Bacteroidota</taxon>
        <taxon>Flavobacteriia</taxon>
        <taxon>Flavobacteriales</taxon>
        <taxon>Weeksellaceae</taxon>
        <taxon>Chryseobacterium group</taxon>
        <taxon>Epilithonimonas</taxon>
    </lineage>
</organism>
<feature type="transmembrane region" description="Helical" evidence="6">
    <location>
        <begin position="166"/>
        <end position="184"/>
    </location>
</feature>
<dbReference type="STRING" id="216903.SAMN05444371_2920"/>
<dbReference type="PANTHER" id="PTHR24421:SF10">
    <property type="entry name" value="NITRATE_NITRITE SENSOR PROTEIN NARQ"/>
    <property type="match status" value="1"/>
</dbReference>
<reference evidence="8" key="1">
    <citation type="submission" date="2016-11" db="EMBL/GenBank/DDBJ databases">
        <authorList>
            <person name="Varghese N."/>
            <person name="Submissions S."/>
        </authorList>
    </citation>
    <scope>NUCLEOTIDE SEQUENCE [LARGE SCALE GENOMIC DNA]</scope>
    <source>
        <strain evidence="8">DSM 18016</strain>
    </source>
</reference>
<comment type="catalytic activity">
    <reaction evidence="1">
        <text>ATP + protein L-histidine = ADP + protein N-phospho-L-histidine.</text>
        <dbReference type="EC" id="2.7.13.3"/>
    </reaction>
</comment>
<dbReference type="Proteomes" id="UP000184498">
    <property type="component" value="Unassembled WGS sequence"/>
</dbReference>
<evidence type="ECO:0000313" key="7">
    <source>
        <dbReference type="EMBL" id="SHK57098.1"/>
    </source>
</evidence>
<accession>A0A1M6TK01</accession>
<dbReference type="Gene3D" id="3.30.565.10">
    <property type="entry name" value="Histidine kinase-like ATPase, C-terminal domain"/>
    <property type="match status" value="1"/>
</dbReference>
<keyword evidence="3" id="KW-0808">Transferase</keyword>
<keyword evidence="6" id="KW-0812">Transmembrane</keyword>
<name>A0A1M6TK01_9FLAO</name>
<feature type="transmembrane region" description="Helical" evidence="6">
    <location>
        <begin position="105"/>
        <end position="122"/>
    </location>
</feature>
<keyword evidence="5" id="KW-0902">Two-component regulatory system</keyword>
<keyword evidence="6" id="KW-0472">Membrane</keyword>
<protein>
    <recommendedName>
        <fullName evidence="2">histidine kinase</fullName>
        <ecNumber evidence="2">2.7.13.3</ecNumber>
    </recommendedName>
</protein>
<keyword evidence="6" id="KW-1133">Transmembrane helix</keyword>
<evidence type="ECO:0000256" key="2">
    <source>
        <dbReference type="ARBA" id="ARBA00012438"/>
    </source>
</evidence>
<evidence type="ECO:0000256" key="3">
    <source>
        <dbReference type="ARBA" id="ARBA00022679"/>
    </source>
</evidence>
<dbReference type="OrthoDB" id="9809670at2"/>
<gene>
    <name evidence="7" type="ORF">SAMN05444371_2920</name>
</gene>